<dbReference type="InterPro" id="IPR050388">
    <property type="entry name" value="ABC_Ni/Peptide_Import"/>
</dbReference>
<evidence type="ECO:0000256" key="9">
    <source>
        <dbReference type="ARBA" id="ARBA00022989"/>
    </source>
</evidence>
<organism evidence="14 15">
    <name type="scientific">Gordonia rhizosphera NBRC 16068</name>
    <dbReference type="NCBI Taxonomy" id="1108045"/>
    <lineage>
        <taxon>Bacteria</taxon>
        <taxon>Bacillati</taxon>
        <taxon>Actinomycetota</taxon>
        <taxon>Actinomycetes</taxon>
        <taxon>Mycobacteriales</taxon>
        <taxon>Gordoniaceae</taxon>
        <taxon>Gordonia</taxon>
    </lineage>
</organism>
<comment type="similarity">
    <text evidence="3">Belongs to the ABC transporter superfamily.</text>
</comment>
<keyword evidence="6 11" id="KW-0812">Transmembrane</keyword>
<evidence type="ECO:0000256" key="3">
    <source>
        <dbReference type="ARBA" id="ARBA00005417"/>
    </source>
</evidence>
<name>K6WFI8_9ACTN</name>
<dbReference type="CDD" id="cd03257">
    <property type="entry name" value="ABC_NikE_OppD_transporters"/>
    <property type="match status" value="1"/>
</dbReference>
<evidence type="ECO:0000256" key="5">
    <source>
        <dbReference type="ARBA" id="ARBA00022475"/>
    </source>
</evidence>
<evidence type="ECO:0000256" key="2">
    <source>
        <dbReference type="ARBA" id="ARBA00004202"/>
    </source>
</evidence>
<dbReference type="SUPFAM" id="SSF52540">
    <property type="entry name" value="P-loop containing nucleoside triphosphate hydrolases"/>
    <property type="match status" value="1"/>
</dbReference>
<keyword evidence="15" id="KW-1185">Reference proteome</keyword>
<dbReference type="InterPro" id="IPR025966">
    <property type="entry name" value="OppC_N"/>
</dbReference>
<feature type="transmembrane region" description="Helical" evidence="11">
    <location>
        <begin position="125"/>
        <end position="144"/>
    </location>
</feature>
<sequence>MAVAAAGFLVLLSLVALLAPLLTPYDPNATDFGSAFAGFSVDHWLGADQLGRDTLSRLIEGTQIAVIAGIEAITVAVLVGVPIGLIAGYAGGITDRILMRLVDVFLSLPGMLVALAIIAALGPGLVTAMFAVGMLFAIRIARLVRGSVLSTREELYVTAAQLSGAPSWWVMLRYVLPNVAIPLLVEVALYFGVALLIEAMLSFLGVGVQPPQATWGVMLSEARTYFYQQPLLAIVPGVMITLTVLAFNLVADGLASAVNPTSARPKPKAIATETDTGTVESVEAAAPDAVLSVRNLRVSLPGDHGPVPVLRGVSLDVCRGEVVGLVGESGSGKSMTSLASMGLLPSGAHVAGSIRCDGTELVGAPERAWRGVRGKKIAMVFQEPGKALDPSMTVGHQLSETVRMHRRVGRSAARAESIKLLARVGVPEPERRMKDYPHQFSGGMAQRVVIAIALACEPEILIADEPTTALDVTTQAQVLDLLIDLKDDLGVGILFITHDLGVVADICDRAAVMYAGEVVETASVDDLFADPQHPYTKALLTATPDDDADLSRLPTIPGQVPRPETLGAGCAFAGRCPVAIDTCHTSAPPFVQIDEGRQVRCVLADPASQVIPEKETV</sequence>
<dbReference type="STRING" id="1108045.GORHZ_119_00660"/>
<evidence type="ECO:0000256" key="8">
    <source>
        <dbReference type="ARBA" id="ARBA00022840"/>
    </source>
</evidence>
<dbReference type="InterPro" id="IPR000515">
    <property type="entry name" value="MetI-like"/>
</dbReference>
<dbReference type="GO" id="GO:0005524">
    <property type="term" value="F:ATP binding"/>
    <property type="evidence" value="ECO:0007669"/>
    <property type="project" value="UniProtKB-KW"/>
</dbReference>
<reference evidence="14 15" key="1">
    <citation type="submission" date="2012-08" db="EMBL/GenBank/DDBJ databases">
        <title>Whole genome shotgun sequence of Gordonia rhizosphera NBRC 16068.</title>
        <authorList>
            <person name="Takarada H."/>
            <person name="Isaki S."/>
            <person name="Hosoyama A."/>
            <person name="Tsuchikane K."/>
            <person name="Katsumata H."/>
            <person name="Baba S."/>
            <person name="Ohji S."/>
            <person name="Yamazaki S."/>
            <person name="Fujita N."/>
        </authorList>
    </citation>
    <scope>NUCLEOTIDE SEQUENCE [LARGE SCALE GENOMIC DNA]</scope>
    <source>
        <strain evidence="14 15">NBRC 16068</strain>
    </source>
</reference>
<dbReference type="InterPro" id="IPR003593">
    <property type="entry name" value="AAA+_ATPase"/>
</dbReference>
<evidence type="ECO:0000256" key="11">
    <source>
        <dbReference type="RuleBase" id="RU363032"/>
    </source>
</evidence>
<dbReference type="Gene3D" id="3.40.50.300">
    <property type="entry name" value="P-loop containing nucleotide triphosphate hydrolases"/>
    <property type="match status" value="1"/>
</dbReference>
<evidence type="ECO:0000256" key="6">
    <source>
        <dbReference type="ARBA" id="ARBA00022692"/>
    </source>
</evidence>
<feature type="transmembrane region" description="Helical" evidence="11">
    <location>
        <begin position="64"/>
        <end position="89"/>
    </location>
</feature>
<dbReference type="PROSITE" id="PS00211">
    <property type="entry name" value="ABC_TRANSPORTER_1"/>
    <property type="match status" value="1"/>
</dbReference>
<dbReference type="PROSITE" id="PS50893">
    <property type="entry name" value="ABC_TRANSPORTER_2"/>
    <property type="match status" value="1"/>
</dbReference>
<gene>
    <name evidence="14" type="ORF">GORHZ_119_00660</name>
</gene>
<dbReference type="InterPro" id="IPR017871">
    <property type="entry name" value="ABC_transporter-like_CS"/>
</dbReference>
<evidence type="ECO:0000256" key="1">
    <source>
        <dbReference type="ARBA" id="ARBA00004141"/>
    </source>
</evidence>
<dbReference type="InterPro" id="IPR035906">
    <property type="entry name" value="MetI-like_sf"/>
</dbReference>
<feature type="transmembrane region" description="Helical" evidence="11">
    <location>
        <begin position="101"/>
        <end position="119"/>
    </location>
</feature>
<dbReference type="Pfam" id="PF00528">
    <property type="entry name" value="BPD_transp_1"/>
    <property type="match status" value="1"/>
</dbReference>
<evidence type="ECO:0000259" key="12">
    <source>
        <dbReference type="PROSITE" id="PS50893"/>
    </source>
</evidence>
<dbReference type="NCBIfam" id="TIGR01727">
    <property type="entry name" value="oligo_HPY"/>
    <property type="match status" value="1"/>
</dbReference>
<keyword evidence="8 14" id="KW-0067">ATP-binding</keyword>
<keyword evidence="4 11" id="KW-0813">Transport</keyword>
<feature type="transmembrane region" description="Helical" evidence="11">
    <location>
        <begin position="230"/>
        <end position="251"/>
    </location>
</feature>
<feature type="domain" description="ABC transporter" evidence="12">
    <location>
        <begin position="291"/>
        <end position="540"/>
    </location>
</feature>
<keyword evidence="9 11" id="KW-1133">Transmembrane helix</keyword>
<dbReference type="PANTHER" id="PTHR43297">
    <property type="entry name" value="OLIGOPEPTIDE TRANSPORT ATP-BINDING PROTEIN APPD"/>
    <property type="match status" value="1"/>
</dbReference>
<dbReference type="SUPFAM" id="SSF161098">
    <property type="entry name" value="MetI-like"/>
    <property type="match status" value="1"/>
</dbReference>
<dbReference type="GO" id="GO:0016887">
    <property type="term" value="F:ATP hydrolysis activity"/>
    <property type="evidence" value="ECO:0007669"/>
    <property type="project" value="InterPro"/>
</dbReference>
<dbReference type="CDD" id="cd06261">
    <property type="entry name" value="TM_PBP2"/>
    <property type="match status" value="1"/>
</dbReference>
<keyword evidence="5" id="KW-1003">Cell membrane</keyword>
<comment type="similarity">
    <text evidence="11">Belongs to the binding-protein-dependent transport system permease family.</text>
</comment>
<proteinExistence type="inferred from homology"/>
<dbReference type="InterPro" id="IPR027417">
    <property type="entry name" value="P-loop_NTPase"/>
</dbReference>
<dbReference type="PANTHER" id="PTHR43297:SF2">
    <property type="entry name" value="DIPEPTIDE TRANSPORT ATP-BINDING PROTEIN DPPD"/>
    <property type="match status" value="1"/>
</dbReference>
<comment type="caution">
    <text evidence="14">The sequence shown here is derived from an EMBL/GenBank/DDBJ whole genome shotgun (WGS) entry which is preliminary data.</text>
</comment>
<evidence type="ECO:0000256" key="7">
    <source>
        <dbReference type="ARBA" id="ARBA00022741"/>
    </source>
</evidence>
<dbReference type="Gene3D" id="1.10.3720.10">
    <property type="entry name" value="MetI-like"/>
    <property type="match status" value="1"/>
</dbReference>
<dbReference type="InterPro" id="IPR003439">
    <property type="entry name" value="ABC_transporter-like_ATP-bd"/>
</dbReference>
<keyword evidence="10 11" id="KW-0472">Membrane</keyword>
<dbReference type="Pfam" id="PF00005">
    <property type="entry name" value="ABC_tran"/>
    <property type="match status" value="1"/>
</dbReference>
<keyword evidence="7" id="KW-0547">Nucleotide-binding</keyword>
<dbReference type="SMART" id="SM00382">
    <property type="entry name" value="AAA"/>
    <property type="match status" value="1"/>
</dbReference>
<feature type="transmembrane region" description="Helical" evidence="11">
    <location>
        <begin position="188"/>
        <end position="209"/>
    </location>
</feature>
<dbReference type="Pfam" id="PF08352">
    <property type="entry name" value="oligo_HPY"/>
    <property type="match status" value="1"/>
</dbReference>
<evidence type="ECO:0000256" key="4">
    <source>
        <dbReference type="ARBA" id="ARBA00022448"/>
    </source>
</evidence>
<evidence type="ECO:0000313" key="14">
    <source>
        <dbReference type="EMBL" id="GAB90937.1"/>
    </source>
</evidence>
<dbReference type="GO" id="GO:0055085">
    <property type="term" value="P:transmembrane transport"/>
    <property type="evidence" value="ECO:0007669"/>
    <property type="project" value="InterPro"/>
</dbReference>
<dbReference type="InterPro" id="IPR013563">
    <property type="entry name" value="Oligopep_ABC_C"/>
</dbReference>
<dbReference type="Proteomes" id="UP000008363">
    <property type="component" value="Unassembled WGS sequence"/>
</dbReference>
<comment type="subcellular location">
    <subcellularLocation>
        <location evidence="11">Cell membrane</location>
        <topology evidence="11">Multi-pass membrane protein</topology>
    </subcellularLocation>
    <subcellularLocation>
        <location evidence="2">Cell membrane</location>
        <topology evidence="2">Peripheral membrane protein</topology>
    </subcellularLocation>
    <subcellularLocation>
        <location evidence="1">Membrane</location>
        <topology evidence="1">Multi-pass membrane protein</topology>
    </subcellularLocation>
</comment>
<dbReference type="GO" id="GO:0005886">
    <property type="term" value="C:plasma membrane"/>
    <property type="evidence" value="ECO:0007669"/>
    <property type="project" value="UniProtKB-SubCell"/>
</dbReference>
<feature type="transmembrane region" description="Helical" evidence="11">
    <location>
        <begin position="156"/>
        <end position="176"/>
    </location>
</feature>
<evidence type="ECO:0000313" key="15">
    <source>
        <dbReference type="Proteomes" id="UP000008363"/>
    </source>
</evidence>
<dbReference type="AlphaFoldDB" id="K6WFI8"/>
<dbReference type="PROSITE" id="PS50928">
    <property type="entry name" value="ABC_TM1"/>
    <property type="match status" value="1"/>
</dbReference>
<accession>K6WFI8</accession>
<evidence type="ECO:0000259" key="13">
    <source>
        <dbReference type="PROSITE" id="PS50928"/>
    </source>
</evidence>
<dbReference type="FunFam" id="3.40.50.300:FF:000016">
    <property type="entry name" value="Oligopeptide ABC transporter ATP-binding component"/>
    <property type="match status" value="1"/>
</dbReference>
<dbReference type="EMBL" id="BAHC01000119">
    <property type="protein sequence ID" value="GAB90937.1"/>
    <property type="molecule type" value="Genomic_DNA"/>
</dbReference>
<feature type="domain" description="ABC transmembrane type-1" evidence="13">
    <location>
        <begin position="62"/>
        <end position="251"/>
    </location>
</feature>
<evidence type="ECO:0000256" key="10">
    <source>
        <dbReference type="ARBA" id="ARBA00023136"/>
    </source>
</evidence>
<dbReference type="GO" id="GO:0015833">
    <property type="term" value="P:peptide transport"/>
    <property type="evidence" value="ECO:0007669"/>
    <property type="project" value="InterPro"/>
</dbReference>
<protein>
    <submittedName>
        <fullName evidence="14">Putative peptide ABC transporter permease/ATP-binding protein</fullName>
    </submittedName>
</protein>
<dbReference type="eggNOG" id="COG0444">
    <property type="taxonomic scope" value="Bacteria"/>
</dbReference>
<dbReference type="Pfam" id="PF12911">
    <property type="entry name" value="OppC_N"/>
    <property type="match status" value="1"/>
</dbReference>